<dbReference type="EMBL" id="CP061800">
    <property type="protein sequence ID" value="QTA87821.1"/>
    <property type="molecule type" value="Genomic_DNA"/>
</dbReference>
<dbReference type="Proteomes" id="UP000663722">
    <property type="component" value="Chromosome"/>
</dbReference>
<accession>A0A975GNC7</accession>
<dbReference type="AlphaFoldDB" id="A0A975GNC7"/>
<organism evidence="1 2">
    <name type="scientific">Desulfonema magnum</name>
    <dbReference type="NCBI Taxonomy" id="45655"/>
    <lineage>
        <taxon>Bacteria</taxon>
        <taxon>Pseudomonadati</taxon>
        <taxon>Thermodesulfobacteriota</taxon>
        <taxon>Desulfobacteria</taxon>
        <taxon>Desulfobacterales</taxon>
        <taxon>Desulfococcaceae</taxon>
        <taxon>Desulfonema</taxon>
    </lineage>
</organism>
<evidence type="ECO:0000313" key="2">
    <source>
        <dbReference type="Proteomes" id="UP000663722"/>
    </source>
</evidence>
<reference evidence="1" key="1">
    <citation type="journal article" date="2021" name="Microb. Physiol.">
        <title>Proteogenomic Insights into the Physiology of Marine, Sulfate-Reducing, Filamentous Desulfonema limicola and Desulfonema magnum.</title>
        <authorList>
            <person name="Schnaars V."/>
            <person name="Wohlbrand L."/>
            <person name="Scheve S."/>
            <person name="Hinrichs C."/>
            <person name="Reinhardt R."/>
            <person name="Rabus R."/>
        </authorList>
    </citation>
    <scope>NUCLEOTIDE SEQUENCE</scope>
    <source>
        <strain evidence="1">4be13</strain>
    </source>
</reference>
<proteinExistence type="predicted"/>
<gene>
    <name evidence="1" type="ORF">dnm_038580</name>
</gene>
<sequence>MPGEETRLFFRNDASLTWEKVGFLRRINLTSDSSDSFISVPVPVHSSAVPPQLHSGSPNWLKADLSVQG</sequence>
<name>A0A975GNC7_9BACT</name>
<dbReference type="KEGG" id="dmm:dnm_038580"/>
<protein>
    <submittedName>
        <fullName evidence="1">Uncharacterized protein</fullName>
    </submittedName>
</protein>
<evidence type="ECO:0000313" key="1">
    <source>
        <dbReference type="EMBL" id="QTA87821.1"/>
    </source>
</evidence>
<keyword evidence="2" id="KW-1185">Reference proteome</keyword>